<evidence type="ECO:0000313" key="3">
    <source>
        <dbReference type="Proteomes" id="UP000799444"/>
    </source>
</evidence>
<gene>
    <name evidence="2" type="ORF">EJ04DRAFT_510115</name>
</gene>
<feature type="region of interest" description="Disordered" evidence="1">
    <location>
        <begin position="1"/>
        <end position="25"/>
    </location>
</feature>
<sequence>MHPPAMRPPTPDQWHPPRRSSRVTPLDATALARVRSPRPRLVTAAATACLYFPHTHSTLSISAYLVR</sequence>
<dbReference type="AlphaFoldDB" id="A0A9P4R3Y9"/>
<proteinExistence type="predicted"/>
<accession>A0A9P4R3Y9</accession>
<organism evidence="2 3">
    <name type="scientific">Polyplosphaeria fusca</name>
    <dbReference type="NCBI Taxonomy" id="682080"/>
    <lineage>
        <taxon>Eukaryota</taxon>
        <taxon>Fungi</taxon>
        <taxon>Dikarya</taxon>
        <taxon>Ascomycota</taxon>
        <taxon>Pezizomycotina</taxon>
        <taxon>Dothideomycetes</taxon>
        <taxon>Pleosporomycetidae</taxon>
        <taxon>Pleosporales</taxon>
        <taxon>Tetraplosphaeriaceae</taxon>
        <taxon>Polyplosphaeria</taxon>
    </lineage>
</organism>
<protein>
    <submittedName>
        <fullName evidence="2">Uncharacterized protein</fullName>
    </submittedName>
</protein>
<evidence type="ECO:0000313" key="2">
    <source>
        <dbReference type="EMBL" id="KAF2737675.1"/>
    </source>
</evidence>
<evidence type="ECO:0000256" key="1">
    <source>
        <dbReference type="SAM" id="MobiDB-lite"/>
    </source>
</evidence>
<name>A0A9P4R3Y9_9PLEO</name>
<dbReference type="Proteomes" id="UP000799444">
    <property type="component" value="Unassembled WGS sequence"/>
</dbReference>
<comment type="caution">
    <text evidence="2">The sequence shown here is derived from an EMBL/GenBank/DDBJ whole genome shotgun (WGS) entry which is preliminary data.</text>
</comment>
<keyword evidence="3" id="KW-1185">Reference proteome</keyword>
<feature type="compositionally biased region" description="Pro residues" evidence="1">
    <location>
        <begin position="1"/>
        <end position="11"/>
    </location>
</feature>
<dbReference type="EMBL" id="ML996114">
    <property type="protein sequence ID" value="KAF2737675.1"/>
    <property type="molecule type" value="Genomic_DNA"/>
</dbReference>
<reference evidence="2" key="1">
    <citation type="journal article" date="2020" name="Stud. Mycol.">
        <title>101 Dothideomycetes genomes: a test case for predicting lifestyles and emergence of pathogens.</title>
        <authorList>
            <person name="Haridas S."/>
            <person name="Albert R."/>
            <person name="Binder M."/>
            <person name="Bloem J."/>
            <person name="Labutti K."/>
            <person name="Salamov A."/>
            <person name="Andreopoulos B."/>
            <person name="Baker S."/>
            <person name="Barry K."/>
            <person name="Bills G."/>
            <person name="Bluhm B."/>
            <person name="Cannon C."/>
            <person name="Castanera R."/>
            <person name="Culley D."/>
            <person name="Daum C."/>
            <person name="Ezra D."/>
            <person name="Gonzalez J."/>
            <person name="Henrissat B."/>
            <person name="Kuo A."/>
            <person name="Liang C."/>
            <person name="Lipzen A."/>
            <person name="Lutzoni F."/>
            <person name="Magnuson J."/>
            <person name="Mondo S."/>
            <person name="Nolan M."/>
            <person name="Ohm R."/>
            <person name="Pangilinan J."/>
            <person name="Park H.-J."/>
            <person name="Ramirez L."/>
            <person name="Alfaro M."/>
            <person name="Sun H."/>
            <person name="Tritt A."/>
            <person name="Yoshinaga Y."/>
            <person name="Zwiers L.-H."/>
            <person name="Turgeon B."/>
            <person name="Goodwin S."/>
            <person name="Spatafora J."/>
            <person name="Crous P."/>
            <person name="Grigoriev I."/>
        </authorList>
    </citation>
    <scope>NUCLEOTIDE SEQUENCE</scope>
    <source>
        <strain evidence="2">CBS 125425</strain>
    </source>
</reference>